<accession>A0A2P2QY79</accession>
<protein>
    <submittedName>
        <fullName evidence="1">Uncharacterized protein</fullName>
    </submittedName>
</protein>
<dbReference type="AlphaFoldDB" id="A0A2P2QY79"/>
<name>A0A2P2QY79_RHIMU</name>
<reference evidence="1" key="1">
    <citation type="submission" date="2018-02" db="EMBL/GenBank/DDBJ databases">
        <title>Rhizophora mucronata_Transcriptome.</title>
        <authorList>
            <person name="Meera S.P."/>
            <person name="Sreeshan A."/>
            <person name="Augustine A."/>
        </authorList>
    </citation>
    <scope>NUCLEOTIDE SEQUENCE</scope>
    <source>
        <tissue evidence="1">Leaf</tissue>
    </source>
</reference>
<proteinExistence type="predicted"/>
<dbReference type="EMBL" id="GGEC01091423">
    <property type="protein sequence ID" value="MBX71907.1"/>
    <property type="molecule type" value="Transcribed_RNA"/>
</dbReference>
<sequence length="32" mass="3742">MYRAFFAFSPICCNIKEFCSFCFFHSAQLGLL</sequence>
<evidence type="ECO:0000313" key="1">
    <source>
        <dbReference type="EMBL" id="MBX71907.1"/>
    </source>
</evidence>
<organism evidence="1">
    <name type="scientific">Rhizophora mucronata</name>
    <name type="common">Asiatic mangrove</name>
    <dbReference type="NCBI Taxonomy" id="61149"/>
    <lineage>
        <taxon>Eukaryota</taxon>
        <taxon>Viridiplantae</taxon>
        <taxon>Streptophyta</taxon>
        <taxon>Embryophyta</taxon>
        <taxon>Tracheophyta</taxon>
        <taxon>Spermatophyta</taxon>
        <taxon>Magnoliopsida</taxon>
        <taxon>eudicotyledons</taxon>
        <taxon>Gunneridae</taxon>
        <taxon>Pentapetalae</taxon>
        <taxon>rosids</taxon>
        <taxon>fabids</taxon>
        <taxon>Malpighiales</taxon>
        <taxon>Rhizophoraceae</taxon>
        <taxon>Rhizophora</taxon>
    </lineage>
</organism>